<keyword evidence="3" id="KW-0255">Endonuclease</keyword>
<proteinExistence type="predicted"/>
<dbReference type="EC" id="3.1.21.-" evidence="3"/>
<dbReference type="Proteomes" id="UP000774130">
    <property type="component" value="Unassembled WGS sequence"/>
</dbReference>
<dbReference type="CDD" id="cd17293">
    <property type="entry name" value="RMtype1_S_Ppo21ORF8840P_TRD1-CR1_like"/>
    <property type="match status" value="1"/>
</dbReference>
<organism evidence="3 4">
    <name type="scientific">Enterococcus alishanensis</name>
    <dbReference type="NCBI Taxonomy" id="1303817"/>
    <lineage>
        <taxon>Bacteria</taxon>
        <taxon>Bacillati</taxon>
        <taxon>Bacillota</taxon>
        <taxon>Bacilli</taxon>
        <taxon>Lactobacillales</taxon>
        <taxon>Enterococcaceae</taxon>
        <taxon>Enterococcus</taxon>
    </lineage>
</organism>
<reference evidence="3 4" key="1">
    <citation type="submission" date="2021-06" db="EMBL/GenBank/DDBJ databases">
        <title>Enterococcus alishanensis sp. nov., a novel lactic acid bacterium isolated from fresh coffee beans.</title>
        <authorList>
            <person name="Chen Y.-S."/>
        </authorList>
    </citation>
    <scope>NUCLEOTIDE SEQUENCE [LARGE SCALE GENOMIC DNA]</scope>
    <source>
        <strain evidence="3 4">ALS3</strain>
    </source>
</reference>
<comment type="caution">
    <text evidence="3">The sequence shown here is derived from an EMBL/GenBank/DDBJ whole genome shotgun (WGS) entry which is preliminary data.</text>
</comment>
<dbReference type="EMBL" id="JAHUZB010000001">
    <property type="protein sequence ID" value="MBV7389454.1"/>
    <property type="molecule type" value="Genomic_DNA"/>
</dbReference>
<evidence type="ECO:0000256" key="1">
    <source>
        <dbReference type="SAM" id="Coils"/>
    </source>
</evidence>
<feature type="domain" description="Type I restriction modification DNA specificity" evidence="2">
    <location>
        <begin position="184"/>
        <end position="352"/>
    </location>
</feature>
<evidence type="ECO:0000313" key="3">
    <source>
        <dbReference type="EMBL" id="MBV7389454.1"/>
    </source>
</evidence>
<dbReference type="PANTHER" id="PTHR30408:SF12">
    <property type="entry name" value="TYPE I RESTRICTION ENZYME MJAVIII SPECIFICITY SUBUNIT"/>
    <property type="match status" value="1"/>
</dbReference>
<protein>
    <submittedName>
        <fullName evidence="3">Restriction endonuclease subunit S</fullName>
        <ecNumber evidence="3">3.1.21.-</ecNumber>
    </submittedName>
</protein>
<keyword evidence="3" id="KW-0540">Nuclease</keyword>
<keyword evidence="1" id="KW-0175">Coiled coil</keyword>
<keyword evidence="3" id="KW-0378">Hydrolase</keyword>
<evidence type="ECO:0000259" key="2">
    <source>
        <dbReference type="Pfam" id="PF01420"/>
    </source>
</evidence>
<dbReference type="PANTHER" id="PTHR30408">
    <property type="entry name" value="TYPE-1 RESTRICTION ENZYME ECOKI SPECIFICITY PROTEIN"/>
    <property type="match status" value="1"/>
</dbReference>
<sequence length="379" mass="43203">MTKLNEVAVINMGQSPDSKYYNDAGQGIPFYQGISDFGKIFPSPKKFTTKPIKIAEKNEVLLGVRAPVGDVNISNTRCCIGRGLASISPKSEFLDLKYLYYLMHTKKKILNNQSTGSTFKAINKKNLSDLEVPLPNLILQKKIASTLDLASELIEKRKEQIAEMDKLIQSVFYEMFGDPNRLSKEWKVNLKSIANITTGNTPSRKELKNYGNHMEWIKTDNMSFDFLYPSKATEYLSEIGVNKGRTADKNSILMTCIAGSKKSIGKVVLLNRVVAFNQQINAITVNDSIHVKYLFYTLKFSKVRLEDFANDSMKKMITKSKLETFEINNVDMKRQLEFTSIVEEIETQKKTMEKCLHEMENNFNALMQKAFRGELFPEE</sequence>
<feature type="coiled-coil region" evidence="1">
    <location>
        <begin position="342"/>
        <end position="369"/>
    </location>
</feature>
<dbReference type="CDD" id="cd17245">
    <property type="entry name" value="RMtype1_S_TteMORF1547P-TRD2-CR2_Aco12261I-TRD1-CR1_like"/>
    <property type="match status" value="1"/>
</dbReference>
<evidence type="ECO:0000313" key="4">
    <source>
        <dbReference type="Proteomes" id="UP000774130"/>
    </source>
</evidence>
<dbReference type="Pfam" id="PF01420">
    <property type="entry name" value="Methylase_S"/>
    <property type="match status" value="2"/>
</dbReference>
<feature type="domain" description="Type I restriction modification DNA specificity" evidence="2">
    <location>
        <begin position="3"/>
        <end position="161"/>
    </location>
</feature>
<gene>
    <name evidence="3" type="ORF">KUA55_02090</name>
</gene>
<keyword evidence="4" id="KW-1185">Reference proteome</keyword>
<name>A0ABS6T975_9ENTE</name>
<dbReference type="GO" id="GO:0004519">
    <property type="term" value="F:endonuclease activity"/>
    <property type="evidence" value="ECO:0007669"/>
    <property type="project" value="UniProtKB-KW"/>
</dbReference>
<dbReference type="RefSeq" id="WP_218324515.1">
    <property type="nucleotide sequence ID" value="NZ_JAHUZB010000001.1"/>
</dbReference>
<dbReference type="GO" id="GO:0016787">
    <property type="term" value="F:hydrolase activity"/>
    <property type="evidence" value="ECO:0007669"/>
    <property type="project" value="UniProtKB-KW"/>
</dbReference>
<dbReference type="InterPro" id="IPR000055">
    <property type="entry name" value="Restrct_endonuc_typeI_TRD"/>
</dbReference>
<accession>A0ABS6T975</accession>
<dbReference type="InterPro" id="IPR052021">
    <property type="entry name" value="Type-I_RS_S_subunit"/>
</dbReference>